<dbReference type="Proteomes" id="UP000266615">
    <property type="component" value="Unassembled WGS sequence"/>
</dbReference>
<comment type="caution">
    <text evidence="2">The sequence shown here is derived from an EMBL/GenBank/DDBJ whole genome shotgun (WGS) entry which is preliminary data.</text>
</comment>
<feature type="region of interest" description="Disordered" evidence="1">
    <location>
        <begin position="1"/>
        <end position="50"/>
    </location>
</feature>
<organism evidence="2 3">
    <name type="scientific">Nesterenkonia natronophila</name>
    <dbReference type="NCBI Taxonomy" id="2174932"/>
    <lineage>
        <taxon>Bacteria</taxon>
        <taxon>Bacillati</taxon>
        <taxon>Actinomycetota</taxon>
        <taxon>Actinomycetes</taxon>
        <taxon>Micrococcales</taxon>
        <taxon>Micrococcaceae</taxon>
        <taxon>Nesterenkonia</taxon>
    </lineage>
</organism>
<proteinExistence type="predicted"/>
<keyword evidence="3" id="KW-1185">Reference proteome</keyword>
<gene>
    <name evidence="2" type="ORF">D3250_06300</name>
</gene>
<dbReference type="EMBL" id="QYZP01000002">
    <property type="protein sequence ID" value="RJN31738.1"/>
    <property type="molecule type" value="Genomic_DNA"/>
</dbReference>
<accession>A0A3A4F1Q0</accession>
<protein>
    <submittedName>
        <fullName evidence="2">Zinc transporter permease</fullName>
    </submittedName>
</protein>
<dbReference type="RefSeq" id="WP_119902525.1">
    <property type="nucleotide sequence ID" value="NZ_QYZP01000002.1"/>
</dbReference>
<evidence type="ECO:0000313" key="2">
    <source>
        <dbReference type="EMBL" id="RJN31738.1"/>
    </source>
</evidence>
<reference evidence="2 3" key="1">
    <citation type="submission" date="2018-09" db="EMBL/GenBank/DDBJ databases">
        <title>Nesterenkonia natronophila sp. nov., an alkaliphilic actinobacteriume isolated from a soda lake, and emended description of the genus Nesterenkonia.</title>
        <authorList>
            <person name="Menes R.J."/>
            <person name="Iriarte A."/>
        </authorList>
    </citation>
    <scope>NUCLEOTIDE SEQUENCE [LARGE SCALE GENOMIC DNA]</scope>
    <source>
        <strain evidence="2 3">M8</strain>
    </source>
</reference>
<dbReference type="AlphaFoldDB" id="A0A3A4F1Q0"/>
<name>A0A3A4F1Q0_9MICC</name>
<sequence length="50" mass="5792">MNDHKTAEHTIGDHKHGPDCGHEAVEHGDHVDYVHDGHRHAEHEDHYDEH</sequence>
<evidence type="ECO:0000256" key="1">
    <source>
        <dbReference type="SAM" id="MobiDB-lite"/>
    </source>
</evidence>
<evidence type="ECO:0000313" key="3">
    <source>
        <dbReference type="Proteomes" id="UP000266615"/>
    </source>
</evidence>